<evidence type="ECO:0000256" key="1">
    <source>
        <dbReference type="SAM" id="Phobius"/>
    </source>
</evidence>
<accession>A0A364WTP1</accession>
<evidence type="ECO:0000313" key="3">
    <source>
        <dbReference type="EMBL" id="QEM13762.1"/>
    </source>
</evidence>
<dbReference type="AlphaFoldDB" id="A0A364WTP1"/>
<proteinExistence type="predicted"/>
<organism evidence="2 4">
    <name type="scientific">Mucilaginibacter rubeus</name>
    <dbReference type="NCBI Taxonomy" id="2027860"/>
    <lineage>
        <taxon>Bacteria</taxon>
        <taxon>Pseudomonadati</taxon>
        <taxon>Bacteroidota</taxon>
        <taxon>Sphingobacteriia</taxon>
        <taxon>Sphingobacteriales</taxon>
        <taxon>Sphingobacteriaceae</taxon>
        <taxon>Mucilaginibacter</taxon>
    </lineage>
</organism>
<dbReference type="KEGG" id="mrub:DEO27_028345"/>
<feature type="transmembrane region" description="Helical" evidence="1">
    <location>
        <begin position="20"/>
        <end position="40"/>
    </location>
</feature>
<dbReference type="RefSeq" id="WP_112570960.1">
    <property type="nucleotide sequence ID" value="NZ_CP043450.1"/>
</dbReference>
<dbReference type="Proteomes" id="UP000251402">
    <property type="component" value="Chromosome"/>
</dbReference>
<reference evidence="2 4" key="1">
    <citation type="submission" date="2019-08" db="EMBL/GenBank/DDBJ databases">
        <title>Comparative genome analysis confer to the adaptation heavy metal polluted environment.</title>
        <authorList>
            <person name="Li Y."/>
        </authorList>
    </citation>
    <scope>NUCLEOTIDE SEQUENCE [LARGE SCALE GENOMIC DNA]</scope>
    <source>
        <strain evidence="3">P1</strain>
        <strain evidence="2 4">P2</strain>
    </source>
</reference>
<dbReference type="Proteomes" id="UP000250557">
    <property type="component" value="Chromosome"/>
</dbReference>
<keyword evidence="1" id="KW-0472">Membrane</keyword>
<sequence length="94" mass="10935">MPDTYIISELYGKMSEDSRVSVWHISLYITMLILWQQSGFKKQVKISRKKLMTKAHIGSITTYHKCINQLCDFGYILYQPTYDCYAGSVIEVIT</sequence>
<dbReference type="EMBL" id="CP043451">
    <property type="protein sequence ID" value="QEM06245.1"/>
    <property type="molecule type" value="Genomic_DNA"/>
</dbReference>
<keyword evidence="1" id="KW-1133">Transmembrane helix</keyword>
<evidence type="ECO:0000313" key="5">
    <source>
        <dbReference type="Proteomes" id="UP000251402"/>
    </source>
</evidence>
<dbReference type="OrthoDB" id="1442826at2"/>
<keyword evidence="5" id="KW-1185">Reference proteome</keyword>
<evidence type="ECO:0000313" key="4">
    <source>
        <dbReference type="Proteomes" id="UP000250557"/>
    </source>
</evidence>
<evidence type="ECO:0000313" key="2">
    <source>
        <dbReference type="EMBL" id="QEM06245.1"/>
    </source>
</evidence>
<keyword evidence="1" id="KW-0812">Transmembrane</keyword>
<name>A0A364WTP1_9SPHI</name>
<dbReference type="EMBL" id="CP043450">
    <property type="protein sequence ID" value="QEM13762.1"/>
    <property type="molecule type" value="Genomic_DNA"/>
</dbReference>
<protein>
    <submittedName>
        <fullName evidence="2">Uncharacterized protein</fullName>
    </submittedName>
</protein>
<gene>
    <name evidence="3" type="ORF">DEO27_028345</name>
    <name evidence="2" type="ORF">DIU31_022990</name>
</gene>